<evidence type="ECO:0000313" key="3">
    <source>
        <dbReference type="EMBL" id="GHD63481.1"/>
    </source>
</evidence>
<keyword evidence="1" id="KW-0132">Cell division</keyword>
<reference evidence="3" key="1">
    <citation type="journal article" date="2014" name="Int. J. Syst. Evol. Microbiol.">
        <title>Complete genome sequence of Corynebacterium casei LMG S-19264T (=DSM 44701T), isolated from a smear-ripened cheese.</title>
        <authorList>
            <consortium name="US DOE Joint Genome Institute (JGI-PGF)"/>
            <person name="Walter F."/>
            <person name="Albersmeier A."/>
            <person name="Kalinowski J."/>
            <person name="Ruckert C."/>
        </authorList>
    </citation>
    <scope>NUCLEOTIDE SEQUENCE</scope>
    <source>
        <strain evidence="3">KCTC 42651</strain>
    </source>
</reference>
<sequence length="313" mass="33301" precursor="true">MTRYGLALLLIAASVAITGRPAAAQQDVSALVDRLGRLERTVTDLQRSVYAGQTPPAGSLSGPVDAGAQAALPNLLTKVQQLETQIRALTGRVEELGYRLDRVGTKVDKIQSDTDLRLQALEGGSAAGPGAAAAPSTAPSDSAAGTGQTPGAPPRTFGQLTQSEAQQATAATPAPPQQQAALTGGSVQERYEAAFNMLVKHDYDRAQEAFSAFVQAHPDDPLAGNAQYWLGETYYVRQRYQDAAVAFLEGYQKYPKSPKAADNLLKLGMALAQVGQKAEACTTFGRLQQEFPDMPTNIKRRLVQETERLKCGS</sequence>
<dbReference type="RefSeq" id="WP_189995595.1">
    <property type="nucleotide sequence ID" value="NZ_BMZS01000016.1"/>
</dbReference>
<dbReference type="GO" id="GO:0043093">
    <property type="term" value="P:FtsZ-dependent cytokinesis"/>
    <property type="evidence" value="ECO:0007669"/>
    <property type="project" value="UniProtKB-UniRule"/>
</dbReference>
<dbReference type="AlphaFoldDB" id="A0A918XXA7"/>
<gene>
    <name evidence="1" type="primary">cpoB</name>
    <name evidence="3" type="ORF">GCM10017083_53800</name>
</gene>
<proteinExistence type="inferred from homology"/>
<dbReference type="InterPro" id="IPR034706">
    <property type="entry name" value="CpoB"/>
</dbReference>
<reference evidence="3" key="2">
    <citation type="submission" date="2020-09" db="EMBL/GenBank/DDBJ databases">
        <authorList>
            <person name="Sun Q."/>
            <person name="Kim S."/>
        </authorList>
    </citation>
    <scope>NUCLEOTIDE SEQUENCE</scope>
    <source>
        <strain evidence="3">KCTC 42651</strain>
    </source>
</reference>
<dbReference type="Gene3D" id="1.20.5.340">
    <property type="match status" value="1"/>
</dbReference>
<organism evidence="3 4">
    <name type="scientific">Thalassobaculum fulvum</name>
    <dbReference type="NCBI Taxonomy" id="1633335"/>
    <lineage>
        <taxon>Bacteria</taxon>
        <taxon>Pseudomonadati</taxon>
        <taxon>Pseudomonadota</taxon>
        <taxon>Alphaproteobacteria</taxon>
        <taxon>Rhodospirillales</taxon>
        <taxon>Thalassobaculaceae</taxon>
        <taxon>Thalassobaculum</taxon>
    </lineage>
</organism>
<dbReference type="Gene3D" id="1.25.40.10">
    <property type="entry name" value="Tetratricopeptide repeat domain"/>
    <property type="match status" value="1"/>
</dbReference>
<dbReference type="Proteomes" id="UP000630353">
    <property type="component" value="Unassembled WGS sequence"/>
</dbReference>
<dbReference type="InterPro" id="IPR011990">
    <property type="entry name" value="TPR-like_helical_dom_sf"/>
</dbReference>
<feature type="compositionally biased region" description="Low complexity" evidence="2">
    <location>
        <begin position="165"/>
        <end position="181"/>
    </location>
</feature>
<comment type="similarity">
    <text evidence="1">Belongs to the CpoB family.</text>
</comment>
<dbReference type="InterPro" id="IPR014162">
    <property type="entry name" value="CpoB_C"/>
</dbReference>
<protein>
    <recommendedName>
        <fullName evidence="1">Cell division coordinator CpoB</fullName>
    </recommendedName>
</protein>
<comment type="caution">
    <text evidence="3">The sequence shown here is derived from an EMBL/GenBank/DDBJ whole genome shotgun (WGS) entry which is preliminary data.</text>
</comment>
<dbReference type="SUPFAM" id="SSF48452">
    <property type="entry name" value="TPR-like"/>
    <property type="match status" value="1"/>
</dbReference>
<feature type="compositionally biased region" description="Low complexity" evidence="2">
    <location>
        <begin position="128"/>
        <end position="147"/>
    </location>
</feature>
<feature type="region of interest" description="Disordered" evidence="2">
    <location>
        <begin position="124"/>
        <end position="184"/>
    </location>
</feature>
<feature type="coiled-coil region" evidence="1">
    <location>
        <begin position="72"/>
        <end position="99"/>
    </location>
</feature>
<dbReference type="InterPro" id="IPR019734">
    <property type="entry name" value="TPR_rpt"/>
</dbReference>
<keyword evidence="1" id="KW-0732">Signal</keyword>
<comment type="function">
    <text evidence="1">Mediates coordination of peptidoglycan synthesis and outer membrane constriction during cell division.</text>
</comment>
<dbReference type="HAMAP" id="MF_02066">
    <property type="entry name" value="CpoB"/>
    <property type="match status" value="1"/>
</dbReference>
<name>A0A918XXA7_9PROT</name>
<feature type="chain" id="PRO_5038181436" description="Cell division coordinator CpoB" evidence="1">
    <location>
        <begin position="25"/>
        <end position="313"/>
    </location>
</feature>
<accession>A0A918XXA7</accession>
<keyword evidence="1" id="KW-0574">Periplasm</keyword>
<keyword evidence="1" id="KW-0175">Coiled coil</keyword>
<dbReference type="GO" id="GO:0030288">
    <property type="term" value="C:outer membrane-bounded periplasmic space"/>
    <property type="evidence" value="ECO:0007669"/>
    <property type="project" value="UniProtKB-UniRule"/>
</dbReference>
<dbReference type="Pfam" id="PF13174">
    <property type="entry name" value="TPR_6"/>
    <property type="match status" value="1"/>
</dbReference>
<feature type="signal peptide" evidence="1">
    <location>
        <begin position="1"/>
        <end position="24"/>
    </location>
</feature>
<comment type="subcellular location">
    <subcellularLocation>
        <location evidence="1">Periplasm</location>
    </subcellularLocation>
</comment>
<dbReference type="EMBL" id="BMZS01000016">
    <property type="protein sequence ID" value="GHD63481.1"/>
    <property type="molecule type" value="Genomic_DNA"/>
</dbReference>
<dbReference type="Pfam" id="PF13432">
    <property type="entry name" value="TPR_16"/>
    <property type="match status" value="1"/>
</dbReference>
<keyword evidence="4" id="KW-1185">Reference proteome</keyword>
<dbReference type="NCBIfam" id="TIGR02795">
    <property type="entry name" value="tol_pal_ybgF"/>
    <property type="match status" value="1"/>
</dbReference>
<keyword evidence="1" id="KW-0131">Cell cycle</keyword>
<evidence type="ECO:0000313" key="4">
    <source>
        <dbReference type="Proteomes" id="UP000630353"/>
    </source>
</evidence>
<evidence type="ECO:0000256" key="2">
    <source>
        <dbReference type="SAM" id="MobiDB-lite"/>
    </source>
</evidence>
<evidence type="ECO:0000256" key="1">
    <source>
        <dbReference type="HAMAP-Rule" id="MF_02066"/>
    </source>
</evidence>